<keyword evidence="2" id="KW-0456">Lyase</keyword>
<protein>
    <submittedName>
        <fullName evidence="3">Uncharacterized conserved protein</fullName>
    </submittedName>
</protein>
<reference evidence="3 4" key="1">
    <citation type="journal article" date="2009" name="Stand. Genomic Sci.">
        <title>Complete genome sequence of Saccharomonospora viridis type strain (P101).</title>
        <authorList>
            <person name="Pati A."/>
            <person name="Sikorski J."/>
            <person name="Nolan M."/>
            <person name="Lapidus A."/>
            <person name="Copeland A."/>
            <person name="Glavina Del Rio T."/>
            <person name="Lucas S."/>
            <person name="Chen F."/>
            <person name="Tice H."/>
            <person name="Pitluck S."/>
            <person name="Cheng J.F."/>
            <person name="Chertkov O."/>
            <person name="Brettin T."/>
            <person name="Han C."/>
            <person name="Detter J.C."/>
            <person name="Kuske C."/>
            <person name="Bruce D."/>
            <person name="Goodwin L."/>
            <person name="Chain P."/>
            <person name="D'haeseleer P."/>
            <person name="Chen A."/>
            <person name="Palaniappan K."/>
            <person name="Ivanova N."/>
            <person name="Mavromatis K."/>
            <person name="Mikhailova N."/>
            <person name="Rohde M."/>
            <person name="Tindall B.J."/>
            <person name="Goker M."/>
            <person name="Bristow J."/>
            <person name="Eisen J.A."/>
            <person name="Markowitz V."/>
            <person name="Hugenholtz P."/>
            <person name="Kyrpides N.C."/>
            <person name="Klenk H.P."/>
        </authorList>
    </citation>
    <scope>NUCLEOTIDE SEQUENCE [LARGE SCALE GENOMIC DNA]</scope>
    <source>
        <strain evidence="4">ATCC 15386 / DSM 43017 / JCM 3036 / NBRC 12207 / P101</strain>
    </source>
</reference>
<proteinExistence type="predicted"/>
<dbReference type="PANTHER" id="PTHR33542">
    <property type="entry name" value="SIROHYDROCHLORIN FERROCHELATASE, CHLOROPLASTIC"/>
    <property type="match status" value="1"/>
</dbReference>
<evidence type="ECO:0000313" key="4">
    <source>
        <dbReference type="Proteomes" id="UP000000841"/>
    </source>
</evidence>
<dbReference type="Pfam" id="PF01903">
    <property type="entry name" value="CbiX"/>
    <property type="match status" value="2"/>
</dbReference>
<evidence type="ECO:0000256" key="2">
    <source>
        <dbReference type="ARBA" id="ARBA00023239"/>
    </source>
</evidence>
<evidence type="ECO:0000256" key="1">
    <source>
        <dbReference type="ARBA" id="ARBA00022723"/>
    </source>
</evidence>
<dbReference type="InterPro" id="IPR050963">
    <property type="entry name" value="Sirohydro_Cobaltochel/CbiX"/>
</dbReference>
<dbReference type="HOGENOM" id="CLU_056929_3_0_11"/>
<dbReference type="AlphaFoldDB" id="C7MPT1"/>
<accession>C7MPT1</accession>
<dbReference type="PANTHER" id="PTHR33542:SF5">
    <property type="entry name" value="FERROCHELATASE CHE1"/>
    <property type="match status" value="1"/>
</dbReference>
<dbReference type="GO" id="GO:0016829">
    <property type="term" value="F:lyase activity"/>
    <property type="evidence" value="ECO:0007669"/>
    <property type="project" value="UniProtKB-KW"/>
</dbReference>
<dbReference type="Gene3D" id="3.40.50.1400">
    <property type="match status" value="2"/>
</dbReference>
<dbReference type="RefSeq" id="WP_015785641.1">
    <property type="nucleotide sequence ID" value="NC_013159.1"/>
</dbReference>
<dbReference type="InterPro" id="IPR002762">
    <property type="entry name" value="CbiX-like"/>
</dbReference>
<dbReference type="EMBL" id="CP001683">
    <property type="protein sequence ID" value="ACU96326.1"/>
    <property type="molecule type" value="Genomic_DNA"/>
</dbReference>
<dbReference type="CDD" id="cd03416">
    <property type="entry name" value="CbiX_SirB_N"/>
    <property type="match status" value="1"/>
</dbReference>
<keyword evidence="4" id="KW-1185">Reference proteome</keyword>
<dbReference type="SUPFAM" id="SSF53800">
    <property type="entry name" value="Chelatase"/>
    <property type="match status" value="1"/>
</dbReference>
<sequence>MRAHTTVTTQCPPPLVAVAHGSRDPRSATTVRALVELVRAGMPHVLVRTAFLDLSDPPLPDLLIELHAEGHRHVVVVPLLLGDAYHARVDLPGIVARLTDRLPHLQVTVSDVLGPDPVLGELALRRVRETGADVTDPRLGVLVAAVGSSHAPANAAVGRLAESWEERHGFMATPVFASSTQPDVPAALAALRARGARRFAVASWFLAPGLLPDRVRDAVRASVPDARIAAPLGAEPTIAEVIRRRYSTALATPRDHRPT</sequence>
<gene>
    <name evidence="3" type="ordered locus">Svir_12790</name>
</gene>
<dbReference type="STRING" id="471857.Svir_12790"/>
<keyword evidence="1" id="KW-0479">Metal-binding</keyword>
<name>C7MPT1_SACVD</name>
<dbReference type="Proteomes" id="UP000000841">
    <property type="component" value="Chromosome"/>
</dbReference>
<dbReference type="KEGG" id="svi:Svir_12790"/>
<organism evidence="3 4">
    <name type="scientific">Saccharomonospora viridis (strain ATCC 15386 / DSM 43017 / JCM 3036 / CCUG 5913 / NBRC 12207 / NCIMB 9602 / P101)</name>
    <name type="common">Thermoactinomyces viridis</name>
    <dbReference type="NCBI Taxonomy" id="471857"/>
    <lineage>
        <taxon>Bacteria</taxon>
        <taxon>Bacillati</taxon>
        <taxon>Actinomycetota</taxon>
        <taxon>Actinomycetes</taxon>
        <taxon>Pseudonocardiales</taxon>
        <taxon>Pseudonocardiaceae</taxon>
        <taxon>Saccharomonospora</taxon>
    </lineage>
</organism>
<dbReference type="eggNOG" id="COG2138">
    <property type="taxonomic scope" value="Bacteria"/>
</dbReference>
<dbReference type="GO" id="GO:0046872">
    <property type="term" value="F:metal ion binding"/>
    <property type="evidence" value="ECO:0007669"/>
    <property type="project" value="UniProtKB-KW"/>
</dbReference>
<evidence type="ECO:0000313" key="3">
    <source>
        <dbReference type="EMBL" id="ACU96326.1"/>
    </source>
</evidence>